<dbReference type="PANTHER" id="PTHR38686:SF1">
    <property type="entry name" value="APOLIPOPROTEIN N-ACYLTRANSFERASE"/>
    <property type="match status" value="1"/>
</dbReference>
<evidence type="ECO:0000256" key="7">
    <source>
        <dbReference type="ARBA" id="ARBA00023136"/>
    </source>
</evidence>
<keyword evidence="6 9" id="KW-1133">Transmembrane helix</keyword>
<gene>
    <name evidence="11" type="ORF">JMJ54_16565</name>
</gene>
<keyword evidence="8" id="KW-0012">Acyltransferase</keyword>
<evidence type="ECO:0000256" key="2">
    <source>
        <dbReference type="ARBA" id="ARBA00010065"/>
    </source>
</evidence>
<sequence length="454" mass="47579">MQPPSPTTLAVLALLAACVSGFAIRKAWGLRPVVWLGWCAPVPLLLLLPLLSPWAIAGSALLAGLIGYSGYLGLFRLVLPARAATTTWLALAGGLVLLFWLTRLLDTALPSQLNVLAWPLALVSLEAVIARVSPHGDALTLATSQASALPLVQIAALFGLRGVVFTLGIGSAWLVEIIRVLCLGDALAGLALSSALLAGVVAYGLVRLRRPSPAQTPIVTLVSSDTRNDDDQALDAYAAAIAGAPAQGVIVLPEKRFGSSEAIDQILLDLARSRQSTVIAGLETAHDARRFNIARAYAPDGQSRDYAKRFLVPGLEDGLHPGSKPLIVGDGIALAICRDAFFAASTRSYAPPAARMLAVPAWDFDVDAWVRARLAVLRGIECGLPVLRSARNGLLTVSDPYGRIVAETASTAAITTISAPLPTALPALTLYTRGGRHFDLLCLALTLALLASSL</sequence>
<dbReference type="InterPro" id="IPR003010">
    <property type="entry name" value="C-N_Hydrolase"/>
</dbReference>
<evidence type="ECO:0000256" key="5">
    <source>
        <dbReference type="ARBA" id="ARBA00022692"/>
    </source>
</evidence>
<keyword evidence="4" id="KW-0808">Transferase</keyword>
<evidence type="ECO:0000256" key="9">
    <source>
        <dbReference type="SAM" id="Phobius"/>
    </source>
</evidence>
<dbReference type="SUPFAM" id="SSF56317">
    <property type="entry name" value="Carbon-nitrogen hydrolase"/>
    <property type="match status" value="1"/>
</dbReference>
<dbReference type="Gene3D" id="3.60.110.10">
    <property type="entry name" value="Carbon-nitrogen hydrolase"/>
    <property type="match status" value="1"/>
</dbReference>
<dbReference type="InterPro" id="IPR004563">
    <property type="entry name" value="Apolipo_AcylTrfase"/>
</dbReference>
<evidence type="ECO:0000256" key="8">
    <source>
        <dbReference type="ARBA" id="ARBA00023315"/>
    </source>
</evidence>
<evidence type="ECO:0000256" key="1">
    <source>
        <dbReference type="ARBA" id="ARBA00004651"/>
    </source>
</evidence>
<organism evidence="11 12">
    <name type="scientific">Jeongeupia naejangsanensis</name>
    <dbReference type="NCBI Taxonomy" id="613195"/>
    <lineage>
        <taxon>Bacteria</taxon>
        <taxon>Pseudomonadati</taxon>
        <taxon>Pseudomonadota</taxon>
        <taxon>Betaproteobacteria</taxon>
        <taxon>Neisseriales</taxon>
        <taxon>Chitinibacteraceae</taxon>
        <taxon>Jeongeupia</taxon>
    </lineage>
</organism>
<evidence type="ECO:0000256" key="3">
    <source>
        <dbReference type="ARBA" id="ARBA00022475"/>
    </source>
</evidence>
<dbReference type="InterPro" id="IPR036526">
    <property type="entry name" value="C-N_Hydrolase_sf"/>
</dbReference>
<evidence type="ECO:0000256" key="4">
    <source>
        <dbReference type="ARBA" id="ARBA00022679"/>
    </source>
</evidence>
<keyword evidence="7 9" id="KW-0472">Membrane</keyword>
<dbReference type="RefSeq" id="WP_203539670.1">
    <property type="nucleotide sequence ID" value="NZ_JAESND010000010.1"/>
</dbReference>
<feature type="transmembrane region" description="Helical" evidence="9">
    <location>
        <begin position="113"/>
        <end position="132"/>
    </location>
</feature>
<evidence type="ECO:0000259" key="10">
    <source>
        <dbReference type="PROSITE" id="PS50263"/>
    </source>
</evidence>
<keyword evidence="5 9" id="KW-0812">Transmembrane</keyword>
<evidence type="ECO:0000256" key="6">
    <source>
        <dbReference type="ARBA" id="ARBA00022989"/>
    </source>
</evidence>
<evidence type="ECO:0000313" key="12">
    <source>
        <dbReference type="Proteomes" id="UP000809431"/>
    </source>
</evidence>
<comment type="caution">
    <text evidence="11">The sequence shown here is derived from an EMBL/GenBank/DDBJ whole genome shotgun (WGS) entry which is preliminary data.</text>
</comment>
<proteinExistence type="inferred from homology"/>
<keyword evidence="12" id="KW-1185">Reference proteome</keyword>
<dbReference type="Proteomes" id="UP000809431">
    <property type="component" value="Unassembled WGS sequence"/>
</dbReference>
<comment type="similarity">
    <text evidence="2">Belongs to the CN hydrolase family. Apolipoprotein N-acyltransferase subfamily.</text>
</comment>
<feature type="domain" description="CN hydrolase" evidence="10">
    <location>
        <begin position="214"/>
        <end position="423"/>
    </location>
</feature>
<name>A0ABS2BP95_9NEIS</name>
<accession>A0ABS2BP95</accession>
<dbReference type="PROSITE" id="PS50263">
    <property type="entry name" value="CN_HYDROLASE"/>
    <property type="match status" value="1"/>
</dbReference>
<feature type="transmembrane region" description="Helical" evidence="9">
    <location>
        <begin position="33"/>
        <end position="51"/>
    </location>
</feature>
<reference evidence="11 12" key="1">
    <citation type="submission" date="2021-01" db="EMBL/GenBank/DDBJ databases">
        <title>Draft Genome Sequence and Polyhydroxyalkanoate Biosynthetic Potential of Jeongeupia naejangsanensis Type Strain DSM 24253.</title>
        <authorList>
            <person name="Turrini P."/>
            <person name="Artuso I."/>
            <person name="Lugli G.A."/>
            <person name="Frangipani E."/>
            <person name="Ventura M."/>
            <person name="Visca P."/>
        </authorList>
    </citation>
    <scope>NUCLEOTIDE SEQUENCE [LARGE SCALE GENOMIC DNA]</scope>
    <source>
        <strain evidence="11 12">DSM 24253</strain>
    </source>
</reference>
<feature type="transmembrane region" description="Helical" evidence="9">
    <location>
        <begin position="152"/>
        <end position="175"/>
    </location>
</feature>
<dbReference type="PANTHER" id="PTHR38686">
    <property type="entry name" value="APOLIPOPROTEIN N-ACYLTRANSFERASE"/>
    <property type="match status" value="1"/>
</dbReference>
<feature type="transmembrane region" description="Helical" evidence="9">
    <location>
        <begin position="85"/>
        <end position="101"/>
    </location>
</feature>
<dbReference type="EMBL" id="JAESND010000010">
    <property type="protein sequence ID" value="MBM3117450.1"/>
    <property type="molecule type" value="Genomic_DNA"/>
</dbReference>
<evidence type="ECO:0000313" key="11">
    <source>
        <dbReference type="EMBL" id="MBM3117450.1"/>
    </source>
</evidence>
<comment type="subcellular location">
    <subcellularLocation>
        <location evidence="1">Cell membrane</location>
        <topology evidence="1">Multi-pass membrane protein</topology>
    </subcellularLocation>
</comment>
<keyword evidence="3" id="KW-1003">Cell membrane</keyword>
<feature type="transmembrane region" description="Helical" evidence="9">
    <location>
        <begin position="187"/>
        <end position="206"/>
    </location>
</feature>
<protein>
    <recommendedName>
        <fullName evidence="10">CN hydrolase domain-containing protein</fullName>
    </recommendedName>
</protein>